<dbReference type="RefSeq" id="WP_146399070.1">
    <property type="nucleotide sequence ID" value="NZ_SJPJ01000001.1"/>
</dbReference>
<reference evidence="3 4" key="1">
    <citation type="submission" date="2019-02" db="EMBL/GenBank/DDBJ databases">
        <title>Deep-cultivation of Planctomycetes and their phenomic and genomic characterization uncovers novel biology.</title>
        <authorList>
            <person name="Wiegand S."/>
            <person name="Jogler M."/>
            <person name="Boedeker C."/>
            <person name="Pinto D."/>
            <person name="Vollmers J."/>
            <person name="Rivas-Marin E."/>
            <person name="Kohn T."/>
            <person name="Peeters S.H."/>
            <person name="Heuer A."/>
            <person name="Rast P."/>
            <person name="Oberbeckmann S."/>
            <person name="Bunk B."/>
            <person name="Jeske O."/>
            <person name="Meyerdierks A."/>
            <person name="Storesund J.E."/>
            <person name="Kallscheuer N."/>
            <person name="Luecker S."/>
            <person name="Lage O.M."/>
            <person name="Pohl T."/>
            <person name="Merkel B.J."/>
            <person name="Hornburger P."/>
            <person name="Mueller R.-W."/>
            <person name="Bruemmer F."/>
            <person name="Labrenz M."/>
            <person name="Spormann A.M."/>
            <person name="Op Den Camp H."/>
            <person name="Overmann J."/>
            <person name="Amann R."/>
            <person name="Jetten M.S.M."/>
            <person name="Mascher T."/>
            <person name="Medema M.H."/>
            <person name="Devos D.P."/>
            <person name="Kaster A.-K."/>
            <person name="Ovreas L."/>
            <person name="Rohde M."/>
            <person name="Galperin M.Y."/>
            <person name="Jogler C."/>
        </authorList>
    </citation>
    <scope>NUCLEOTIDE SEQUENCE [LARGE SCALE GENOMIC DNA]</scope>
    <source>
        <strain evidence="3 4">CA13</strain>
    </source>
</reference>
<feature type="signal peptide" evidence="1">
    <location>
        <begin position="1"/>
        <end position="23"/>
    </location>
</feature>
<protein>
    <recommendedName>
        <fullName evidence="2">3-keto-alpha-glucoside-1,2-lyase/3-keto-2-hydroxy-glucal hydratase domain-containing protein</fullName>
    </recommendedName>
</protein>
<dbReference type="GO" id="GO:0016787">
    <property type="term" value="F:hydrolase activity"/>
    <property type="evidence" value="ECO:0007669"/>
    <property type="project" value="InterPro"/>
</dbReference>
<sequence precursor="true">MNRIVLLFAAVLCLFAFRTATSAADNQLTDQEKSDGWQLLFNGKDYSGWKCNNGKEIASDIVDAAMQPYKSGGYIIIHEKKYGDFILKCDVKMPESCNSGIFLRVENPNDPVHTGFEIQVATGNGTSCHDIGAIYDLVPTTTNASKGPNVWNSFEIKCVGPKMSVKVNGELVCEMDADEFDLPGERAIDGDHKYKLNGNSRAVKDFARVGYLGFQDHGHPVWYKNVKLLPLQ</sequence>
<dbReference type="Gene3D" id="2.60.120.560">
    <property type="entry name" value="Exo-inulinase, domain 1"/>
    <property type="match status" value="1"/>
</dbReference>
<evidence type="ECO:0000313" key="4">
    <source>
        <dbReference type="Proteomes" id="UP000315010"/>
    </source>
</evidence>
<keyword evidence="4" id="KW-1185">Reference proteome</keyword>
<dbReference type="Proteomes" id="UP000315010">
    <property type="component" value="Unassembled WGS sequence"/>
</dbReference>
<feature type="chain" id="PRO_5023032706" description="3-keto-alpha-glucoside-1,2-lyase/3-keto-2-hydroxy-glucal hydratase domain-containing protein" evidence="1">
    <location>
        <begin position="24"/>
        <end position="232"/>
    </location>
</feature>
<keyword evidence="1" id="KW-0732">Signal</keyword>
<proteinExistence type="predicted"/>
<dbReference type="OrthoDB" id="53343at2"/>
<name>A0A5C5Z6U5_9BACT</name>
<evidence type="ECO:0000313" key="3">
    <source>
        <dbReference type="EMBL" id="TWT82531.1"/>
    </source>
</evidence>
<gene>
    <name evidence="3" type="ORF">CA13_39940</name>
</gene>
<comment type="caution">
    <text evidence="3">The sequence shown here is derived from an EMBL/GenBank/DDBJ whole genome shotgun (WGS) entry which is preliminary data.</text>
</comment>
<organism evidence="3 4">
    <name type="scientific">Novipirellula herctigrandis</name>
    <dbReference type="NCBI Taxonomy" id="2527986"/>
    <lineage>
        <taxon>Bacteria</taxon>
        <taxon>Pseudomonadati</taxon>
        <taxon>Planctomycetota</taxon>
        <taxon>Planctomycetia</taxon>
        <taxon>Pirellulales</taxon>
        <taxon>Pirellulaceae</taxon>
        <taxon>Novipirellula</taxon>
    </lineage>
</organism>
<dbReference type="Pfam" id="PF06439">
    <property type="entry name" value="3keto-disac_hyd"/>
    <property type="match status" value="1"/>
</dbReference>
<accession>A0A5C5Z6U5</accession>
<dbReference type="AlphaFoldDB" id="A0A5C5Z6U5"/>
<dbReference type="InterPro" id="IPR010496">
    <property type="entry name" value="AL/BT2_dom"/>
</dbReference>
<evidence type="ECO:0000259" key="2">
    <source>
        <dbReference type="Pfam" id="PF06439"/>
    </source>
</evidence>
<evidence type="ECO:0000256" key="1">
    <source>
        <dbReference type="SAM" id="SignalP"/>
    </source>
</evidence>
<feature type="domain" description="3-keto-alpha-glucoside-1,2-lyase/3-keto-2-hydroxy-glucal hydratase" evidence="2">
    <location>
        <begin position="36"/>
        <end position="228"/>
    </location>
</feature>
<dbReference type="EMBL" id="SJPJ01000001">
    <property type="protein sequence ID" value="TWT82531.1"/>
    <property type="molecule type" value="Genomic_DNA"/>
</dbReference>